<dbReference type="AlphaFoldDB" id="A0A845L3S1"/>
<organism evidence="3 4">
    <name type="scientific">Heliomicrobium undosum</name>
    <dbReference type="NCBI Taxonomy" id="121734"/>
    <lineage>
        <taxon>Bacteria</taxon>
        <taxon>Bacillati</taxon>
        <taxon>Bacillota</taxon>
        <taxon>Clostridia</taxon>
        <taxon>Eubacteriales</taxon>
        <taxon>Heliobacteriaceae</taxon>
        <taxon>Heliomicrobium</taxon>
    </lineage>
</organism>
<accession>A0A845L3S1</accession>
<sequence length="365" mass="38547">MIGSWKKALVATSVAGALLCGGVIAYAATDTTTTSDNSKPSFFQKFGKERRGGFKGQDFARGFQGVAAIIGIDEAALKTELQSGKTLAEIAQAKGIAKEDLIAKMVAAAQARLDEAVAGGRLSAEEAAQKKETMKQQIEAAVDKKHTDKFVDRADKKFGDMAKDKAGFPGPAGQEVADLLKMTQDELKTELKAGKSLAEIAQAKGVAKEDLVAKMVAAAQARLDEAVSNGKITAEKAAQMKEAMKKRIEASVDKKPGDKAGFRAPGGFAGSNHFQVAADLLQMTKDELTTELKAGKSLEEVAQAKGVAKETLKAKLIESSKADIDKAVADGKLTAEKAEQAKTNLEKRVDDMLSRKGFGGRPGMK</sequence>
<feature type="region of interest" description="Disordered" evidence="1">
    <location>
        <begin position="333"/>
        <end position="365"/>
    </location>
</feature>
<dbReference type="OrthoDB" id="2080113at2"/>
<name>A0A845L3S1_9FIRM</name>
<comment type="caution">
    <text evidence="3">The sequence shown here is derived from an EMBL/GenBank/DDBJ whole genome shotgun (WGS) entry which is preliminary data.</text>
</comment>
<feature type="compositionally biased region" description="Basic and acidic residues" evidence="1">
    <location>
        <begin position="333"/>
        <end position="354"/>
    </location>
</feature>
<dbReference type="Proteomes" id="UP000463470">
    <property type="component" value="Unassembled WGS sequence"/>
</dbReference>
<feature type="chain" id="PRO_5032937340" evidence="2">
    <location>
        <begin position="28"/>
        <end position="365"/>
    </location>
</feature>
<keyword evidence="2" id="KW-0732">Signal</keyword>
<feature type="signal peptide" evidence="2">
    <location>
        <begin position="1"/>
        <end position="27"/>
    </location>
</feature>
<keyword evidence="4" id="KW-1185">Reference proteome</keyword>
<reference evidence="3 4" key="1">
    <citation type="submission" date="2020-01" db="EMBL/GenBank/DDBJ databases">
        <title>Whole-genome sequence of Heliobacterium undosum DSM 13378.</title>
        <authorList>
            <person name="Kyndt J.A."/>
            <person name="Meyer T.E."/>
        </authorList>
    </citation>
    <scope>NUCLEOTIDE SEQUENCE [LARGE SCALE GENOMIC DNA]</scope>
    <source>
        <strain evidence="3 4">DSM 13378</strain>
    </source>
</reference>
<evidence type="ECO:0000313" key="3">
    <source>
        <dbReference type="EMBL" id="MZP29789.1"/>
    </source>
</evidence>
<proteinExistence type="predicted"/>
<protein>
    <submittedName>
        <fullName evidence="3">Uncharacterized protein</fullName>
    </submittedName>
</protein>
<gene>
    <name evidence="3" type="ORF">GTO91_08730</name>
</gene>
<dbReference type="RefSeq" id="WP_161257905.1">
    <property type="nucleotide sequence ID" value="NZ_WXEY01000007.1"/>
</dbReference>
<evidence type="ECO:0000256" key="2">
    <source>
        <dbReference type="SAM" id="SignalP"/>
    </source>
</evidence>
<evidence type="ECO:0000256" key="1">
    <source>
        <dbReference type="SAM" id="MobiDB-lite"/>
    </source>
</evidence>
<dbReference type="EMBL" id="WXEY01000007">
    <property type="protein sequence ID" value="MZP29789.1"/>
    <property type="molecule type" value="Genomic_DNA"/>
</dbReference>
<evidence type="ECO:0000313" key="4">
    <source>
        <dbReference type="Proteomes" id="UP000463470"/>
    </source>
</evidence>